<dbReference type="PANTHER" id="PTHR43695">
    <property type="entry name" value="PUTATIVE (AFU_ORTHOLOGUE AFUA_2G17250)-RELATED"/>
    <property type="match status" value="1"/>
</dbReference>
<dbReference type="EMBL" id="PTJC01000005">
    <property type="protein sequence ID" value="PPK88748.1"/>
    <property type="molecule type" value="Genomic_DNA"/>
</dbReference>
<evidence type="ECO:0000259" key="3">
    <source>
        <dbReference type="Pfam" id="PF13472"/>
    </source>
</evidence>
<evidence type="ECO:0000313" key="4">
    <source>
        <dbReference type="EMBL" id="PPK88748.1"/>
    </source>
</evidence>
<keyword evidence="2" id="KW-0378">Hydrolase</keyword>
<dbReference type="GO" id="GO:0016788">
    <property type="term" value="F:hydrolase activity, acting on ester bonds"/>
    <property type="evidence" value="ECO:0007669"/>
    <property type="project" value="UniProtKB-ARBA"/>
</dbReference>
<reference evidence="4 5" key="1">
    <citation type="submission" date="2018-02" db="EMBL/GenBank/DDBJ databases">
        <title>Genomic Encyclopedia of Archaeal and Bacterial Type Strains, Phase II (KMG-II): from individual species to whole genera.</title>
        <authorList>
            <person name="Goeker M."/>
        </authorList>
    </citation>
    <scope>NUCLEOTIDE SEQUENCE [LARGE SCALE GENOMIC DNA]</scope>
    <source>
        <strain evidence="4 5">DSM 29526</strain>
    </source>
</reference>
<dbReference type="AlphaFoldDB" id="A0A2S6IB74"/>
<dbReference type="InterPro" id="IPR013830">
    <property type="entry name" value="SGNH_hydro"/>
</dbReference>
<dbReference type="OrthoDB" id="9804686at2"/>
<accession>A0A2S6IB74</accession>
<sequence length="259" mass="28933">MTQKLYPSACCIAVLAVLLLSGCRSFGIGSPTVYLIGDSTAANKQEDKRPETGWGEMLGEYFRSGVEIENHARNGRSSKSFRDEGLWEAVRSEIERGDYVFIQFGHNDGKPDTARYSAPAAYGENLRRYIEETQERGGRAVVLGPIVRRHFDEAGVLQRTHGEYPATAERIAREMNVPFIDMTGLSREVVTELGDPESKKLYLWVAEGENDNYPDGVEDNTHFSPEGARTMAGLVARAIAEQQIPLQQHLRPTVTNNRR</sequence>
<name>A0A2S6IB74_9BACT</name>
<feature type="domain" description="SGNH hydrolase-type esterase" evidence="3">
    <location>
        <begin position="35"/>
        <end position="229"/>
    </location>
</feature>
<dbReference type="InterPro" id="IPR036514">
    <property type="entry name" value="SGNH_hydro_sf"/>
</dbReference>
<dbReference type="SUPFAM" id="SSF52266">
    <property type="entry name" value="SGNH hydrolase"/>
    <property type="match status" value="1"/>
</dbReference>
<gene>
    <name evidence="4" type="ORF">CLV84_1719</name>
</gene>
<protein>
    <submittedName>
        <fullName evidence="4">Lysophospholipase L1-like esterase</fullName>
    </submittedName>
</protein>
<proteinExistence type="inferred from homology"/>
<dbReference type="PROSITE" id="PS51257">
    <property type="entry name" value="PROKAR_LIPOPROTEIN"/>
    <property type="match status" value="1"/>
</dbReference>
<comment type="caution">
    <text evidence="4">The sequence shown here is derived from an EMBL/GenBank/DDBJ whole genome shotgun (WGS) entry which is preliminary data.</text>
</comment>
<evidence type="ECO:0000256" key="1">
    <source>
        <dbReference type="ARBA" id="ARBA00008668"/>
    </source>
</evidence>
<evidence type="ECO:0000313" key="5">
    <source>
        <dbReference type="Proteomes" id="UP000237662"/>
    </source>
</evidence>
<dbReference type="CDD" id="cd01821">
    <property type="entry name" value="Rhamnogalacturan_acetylesterase_like"/>
    <property type="match status" value="1"/>
</dbReference>
<dbReference type="Proteomes" id="UP000237662">
    <property type="component" value="Unassembled WGS sequence"/>
</dbReference>
<organism evidence="4 5">
    <name type="scientific">Neolewinella xylanilytica</name>
    <dbReference type="NCBI Taxonomy" id="1514080"/>
    <lineage>
        <taxon>Bacteria</taxon>
        <taxon>Pseudomonadati</taxon>
        <taxon>Bacteroidota</taxon>
        <taxon>Saprospiria</taxon>
        <taxon>Saprospirales</taxon>
        <taxon>Lewinellaceae</taxon>
        <taxon>Neolewinella</taxon>
    </lineage>
</organism>
<evidence type="ECO:0000256" key="2">
    <source>
        <dbReference type="ARBA" id="ARBA00022801"/>
    </source>
</evidence>
<dbReference type="RefSeq" id="WP_104419279.1">
    <property type="nucleotide sequence ID" value="NZ_PTJC01000005.1"/>
</dbReference>
<dbReference type="Gene3D" id="3.40.50.1110">
    <property type="entry name" value="SGNH hydrolase"/>
    <property type="match status" value="1"/>
</dbReference>
<dbReference type="PANTHER" id="PTHR43695:SF1">
    <property type="entry name" value="RHAMNOGALACTURONAN ACETYLESTERASE"/>
    <property type="match status" value="1"/>
</dbReference>
<dbReference type="Pfam" id="PF13472">
    <property type="entry name" value="Lipase_GDSL_2"/>
    <property type="match status" value="1"/>
</dbReference>
<keyword evidence="5" id="KW-1185">Reference proteome</keyword>
<dbReference type="InterPro" id="IPR037459">
    <property type="entry name" value="RhgT-like"/>
</dbReference>
<comment type="similarity">
    <text evidence="1">Belongs to the 'GDSL' lipolytic enzyme family.</text>
</comment>